<accession>A0A147JA01</accession>
<evidence type="ECO:0000313" key="1">
    <source>
        <dbReference type="EMBL" id="KTW14853.1"/>
    </source>
</evidence>
<dbReference type="EMBL" id="LDTC01000044">
    <property type="protein sequence ID" value="KTW14853.1"/>
    <property type="molecule type" value="Genomic_DNA"/>
</dbReference>
<sequence>ETGDDQSYELAAILRQKPELTSMHVQRIEGFLSMSSDSLRFNAMGILDDRYLTGAAIAAHADRLHLDANRQVSERAAGLRR</sequence>
<dbReference type="AlphaFoldDB" id="A0A147JA01"/>
<gene>
    <name evidence="1" type="ORF">NS258_06200</name>
</gene>
<dbReference type="PATRIC" id="fig|33051.5.peg.2198"/>
<organism evidence="1 2">
    <name type="scientific">Sphingomonas sanguinis</name>
    <dbReference type="NCBI Taxonomy" id="33051"/>
    <lineage>
        <taxon>Bacteria</taxon>
        <taxon>Pseudomonadati</taxon>
        <taxon>Pseudomonadota</taxon>
        <taxon>Alphaproteobacteria</taxon>
        <taxon>Sphingomonadales</taxon>
        <taxon>Sphingomonadaceae</taxon>
        <taxon>Sphingomonas</taxon>
    </lineage>
</organism>
<reference evidence="1 2" key="1">
    <citation type="journal article" date="2016" name="Front. Microbiol.">
        <title>Genomic Resource of Rice Seed Associated Bacteria.</title>
        <authorList>
            <person name="Midha S."/>
            <person name="Bansal K."/>
            <person name="Sharma S."/>
            <person name="Kumar N."/>
            <person name="Patil P.P."/>
            <person name="Chaudhry V."/>
            <person name="Patil P.B."/>
        </authorList>
    </citation>
    <scope>NUCLEOTIDE SEQUENCE [LARGE SCALE GENOMIC DNA]</scope>
    <source>
        <strain evidence="1 2">NS258</strain>
    </source>
</reference>
<dbReference type="RefSeq" id="WP_058716257.1">
    <property type="nucleotide sequence ID" value="NZ_LDTC01000044.1"/>
</dbReference>
<feature type="non-terminal residue" evidence="1">
    <location>
        <position position="1"/>
    </location>
</feature>
<dbReference type="Proteomes" id="UP000074410">
    <property type="component" value="Unassembled WGS sequence"/>
</dbReference>
<protein>
    <submittedName>
        <fullName evidence="1">Uncharacterized protein</fullName>
    </submittedName>
</protein>
<proteinExistence type="predicted"/>
<name>A0A147JA01_9SPHN</name>
<evidence type="ECO:0000313" key="2">
    <source>
        <dbReference type="Proteomes" id="UP000074410"/>
    </source>
</evidence>
<comment type="caution">
    <text evidence="1">The sequence shown here is derived from an EMBL/GenBank/DDBJ whole genome shotgun (WGS) entry which is preliminary data.</text>
</comment>